<keyword evidence="5" id="KW-0223">Dioxygenase</keyword>
<reference evidence="5 6" key="1">
    <citation type="journal article" date="2020" name="Nat. Commun.">
        <title>Genome of Tripterygium wilfordii and identification of cytochrome P450 involved in triptolide biosynthesis.</title>
        <authorList>
            <person name="Tu L."/>
            <person name="Su P."/>
            <person name="Zhang Z."/>
            <person name="Gao L."/>
            <person name="Wang J."/>
            <person name="Hu T."/>
            <person name="Zhou J."/>
            <person name="Zhang Y."/>
            <person name="Zhao Y."/>
            <person name="Liu Y."/>
            <person name="Song Y."/>
            <person name="Tong Y."/>
            <person name="Lu Y."/>
            <person name="Yang J."/>
            <person name="Xu C."/>
            <person name="Jia M."/>
            <person name="Peters R.J."/>
            <person name="Huang L."/>
            <person name="Gao W."/>
        </authorList>
    </citation>
    <scope>NUCLEOTIDE SEQUENCE [LARGE SCALE GENOMIC DNA]</scope>
    <source>
        <strain evidence="6">cv. XIE 37</strain>
        <tissue evidence="5">Leaf</tissue>
    </source>
</reference>
<dbReference type="Pfam" id="PF03171">
    <property type="entry name" value="2OG-FeII_Oxy"/>
    <property type="match status" value="1"/>
</dbReference>
<keyword evidence="3" id="KW-0560">Oxidoreductase</keyword>
<keyword evidence="2 3" id="KW-0408">Iron</keyword>
<dbReference type="PANTHER" id="PTHR47990">
    <property type="entry name" value="2-OXOGLUTARATE (2OG) AND FE(II)-DEPENDENT OXYGENASE SUPERFAMILY PROTEIN-RELATED"/>
    <property type="match status" value="1"/>
</dbReference>
<dbReference type="InParanoid" id="A0A7J7DA68"/>
<evidence type="ECO:0000313" key="5">
    <source>
        <dbReference type="EMBL" id="KAF5743184.1"/>
    </source>
</evidence>
<name>A0A7J7DA68_TRIWF</name>
<dbReference type="InterPro" id="IPR005123">
    <property type="entry name" value="Oxoglu/Fe-dep_dioxygenase_dom"/>
</dbReference>
<dbReference type="Pfam" id="PF14226">
    <property type="entry name" value="DIOX_N"/>
    <property type="match status" value="1"/>
</dbReference>
<dbReference type="InterPro" id="IPR044861">
    <property type="entry name" value="IPNS-like_FE2OG_OXY"/>
</dbReference>
<evidence type="ECO:0000313" key="6">
    <source>
        <dbReference type="Proteomes" id="UP000593562"/>
    </source>
</evidence>
<feature type="domain" description="Fe2OG dioxygenase" evidence="4">
    <location>
        <begin position="153"/>
        <end position="254"/>
    </location>
</feature>
<proteinExistence type="inferred from homology"/>
<keyword evidence="1 3" id="KW-0479">Metal-binding</keyword>
<accession>A0A7J7DA68</accession>
<gene>
    <name evidence="5" type="ORF">HS088_TW09G01249</name>
</gene>
<evidence type="ECO:0000256" key="3">
    <source>
        <dbReference type="RuleBase" id="RU003682"/>
    </source>
</evidence>
<dbReference type="InterPro" id="IPR027443">
    <property type="entry name" value="IPNS-like_sf"/>
</dbReference>
<dbReference type="Proteomes" id="UP000593562">
    <property type="component" value="Unassembled WGS sequence"/>
</dbReference>
<dbReference type="Gene3D" id="2.60.120.330">
    <property type="entry name" value="B-lactam Antibiotic, Isopenicillin N Synthase, Chain"/>
    <property type="match status" value="1"/>
</dbReference>
<protein>
    <submittedName>
        <fullName evidence="5">Putative Gibberellin 3-beta-dioxygenase</fullName>
    </submittedName>
</protein>
<dbReference type="GO" id="GO:0051213">
    <property type="term" value="F:dioxygenase activity"/>
    <property type="evidence" value="ECO:0007669"/>
    <property type="project" value="UniProtKB-KW"/>
</dbReference>
<evidence type="ECO:0000256" key="1">
    <source>
        <dbReference type="ARBA" id="ARBA00022723"/>
    </source>
</evidence>
<evidence type="ECO:0000259" key="4">
    <source>
        <dbReference type="PROSITE" id="PS51471"/>
    </source>
</evidence>
<dbReference type="InterPro" id="IPR050231">
    <property type="entry name" value="Iron_ascorbate_oxido_reductase"/>
</dbReference>
<dbReference type="EMBL" id="JAAARO010000009">
    <property type="protein sequence ID" value="KAF5743184.1"/>
    <property type="molecule type" value="Genomic_DNA"/>
</dbReference>
<sequence>MSKEFVGEAMEKNSIPVIDMQNFPGKYEKVLREACEEWGCFRLVNHSIPISLMSEMKAVVRSLFDLPTEIKQRNTTPLKWSGYGTFKEHEAMTMFDIVLPEAVQEFCSQLDVSDHQRKVIESYSKSVMALSVQIMEKLVTSLGLNTGNHSFDGWQMYIKMSKYNFNPETIASVGLPMHTDVSFVTIIDDDVAGLEVMKKESGEYVAVDPLPGSNLVIIGDFGAAWSNGRFHNAWHRVRGKEATGRVSINSFLMGPRDGTVEAPAELVNDEHPRLYVPFTWENYRTLQYSSENPWKGALADVLIHPIN</sequence>
<dbReference type="InterPro" id="IPR026992">
    <property type="entry name" value="DIOX_N"/>
</dbReference>
<dbReference type="GO" id="GO:0046872">
    <property type="term" value="F:metal ion binding"/>
    <property type="evidence" value="ECO:0007669"/>
    <property type="project" value="UniProtKB-KW"/>
</dbReference>
<comment type="caution">
    <text evidence="5">The sequence shown here is derived from an EMBL/GenBank/DDBJ whole genome shotgun (WGS) entry which is preliminary data.</text>
</comment>
<comment type="similarity">
    <text evidence="3">Belongs to the iron/ascorbate-dependent oxidoreductase family.</text>
</comment>
<dbReference type="SUPFAM" id="SSF51197">
    <property type="entry name" value="Clavaminate synthase-like"/>
    <property type="match status" value="1"/>
</dbReference>
<dbReference type="OrthoDB" id="288590at2759"/>
<dbReference type="AlphaFoldDB" id="A0A7J7DA68"/>
<dbReference type="PROSITE" id="PS51471">
    <property type="entry name" value="FE2OG_OXY"/>
    <property type="match status" value="1"/>
</dbReference>
<evidence type="ECO:0000256" key="2">
    <source>
        <dbReference type="ARBA" id="ARBA00023004"/>
    </source>
</evidence>
<organism evidence="5 6">
    <name type="scientific">Tripterygium wilfordii</name>
    <name type="common">Thunder God vine</name>
    <dbReference type="NCBI Taxonomy" id="458696"/>
    <lineage>
        <taxon>Eukaryota</taxon>
        <taxon>Viridiplantae</taxon>
        <taxon>Streptophyta</taxon>
        <taxon>Embryophyta</taxon>
        <taxon>Tracheophyta</taxon>
        <taxon>Spermatophyta</taxon>
        <taxon>Magnoliopsida</taxon>
        <taxon>eudicotyledons</taxon>
        <taxon>Gunneridae</taxon>
        <taxon>Pentapetalae</taxon>
        <taxon>rosids</taxon>
        <taxon>fabids</taxon>
        <taxon>Celastrales</taxon>
        <taxon>Celastraceae</taxon>
        <taxon>Tripterygium</taxon>
    </lineage>
</organism>
<keyword evidence="6" id="KW-1185">Reference proteome</keyword>